<dbReference type="InterPro" id="IPR011742">
    <property type="entry name" value="CRISPR-assoc_prot_TM1812"/>
</dbReference>
<accession>A0A1A8XJ73</accession>
<evidence type="ECO:0000313" key="2">
    <source>
        <dbReference type="Proteomes" id="UP000199169"/>
    </source>
</evidence>
<dbReference type="STRING" id="1860102.ACCAA_180034"/>
<dbReference type="AlphaFoldDB" id="A0A1A8XJ73"/>
<evidence type="ECO:0008006" key="3">
    <source>
        <dbReference type="Google" id="ProtNLM"/>
    </source>
</evidence>
<protein>
    <recommendedName>
        <fullName evidence="3">CRISPR-associated protein, TM1812 family</fullName>
    </recommendedName>
</protein>
<organism evidence="1 2">
    <name type="scientific">Candidatus Accumulibacter aalborgensis</name>
    <dbReference type="NCBI Taxonomy" id="1860102"/>
    <lineage>
        <taxon>Bacteria</taxon>
        <taxon>Pseudomonadati</taxon>
        <taxon>Pseudomonadota</taxon>
        <taxon>Betaproteobacteria</taxon>
        <taxon>Candidatus Accumulibacter</taxon>
    </lineage>
</organism>
<dbReference type="NCBIfam" id="TIGR02549">
    <property type="entry name" value="CRISPR_DxTHG"/>
    <property type="match status" value="1"/>
</dbReference>
<dbReference type="NCBIfam" id="TIGR02221">
    <property type="entry name" value="cas_TM1812"/>
    <property type="match status" value="1"/>
</dbReference>
<evidence type="ECO:0000313" key="1">
    <source>
        <dbReference type="EMBL" id="SBT04746.1"/>
    </source>
</evidence>
<dbReference type="SUPFAM" id="SSF160980">
    <property type="entry name" value="SSO1389-like"/>
    <property type="match status" value="1"/>
</dbReference>
<reference evidence="1 2" key="1">
    <citation type="submission" date="2016-06" db="EMBL/GenBank/DDBJ databases">
        <authorList>
            <person name="Kjaerup R.B."/>
            <person name="Dalgaard T.S."/>
            <person name="Juul-Madsen H.R."/>
        </authorList>
    </citation>
    <scope>NUCLEOTIDE SEQUENCE [LARGE SCALE GENOMIC DNA]</scope>
    <source>
        <strain evidence="1">3</strain>
    </source>
</reference>
<sequence>MNTLISFLGKGKADARTGYRTANYRFDASFSRSVPFFGIALAEYLKPDRLVLVGTSGSMWDVFFEGEGAGDDAVLQLMAAVEAGEVDDALLDLPRRQLGARLDVQVECLLIPYARDASEQAEILRLLAGVVRPGGNLSLDVTHGFRHLPMLALVAARYLARVVGVKIDELYYGALEMTTPDGETPVLRLGGLLAMLDWVDALATYDKDGDYGVFAPLLTADGMEKGNADLLPRAAYFERTGNPVRARETLGSVFPSVEAHRGALGGLFSETLKKRISWFRRGKRDDWELSLADAYRERGDYLRAATFMYEAFVTRACNEQSDDPTDFELRKKNYAIARAQQPEVAKLEYLRNSLAHGVRPRADQEARTLDDEGRLQTALKSLRNKLFKL</sequence>
<dbReference type="EMBL" id="FLQX01000090">
    <property type="protein sequence ID" value="SBT04746.1"/>
    <property type="molecule type" value="Genomic_DNA"/>
</dbReference>
<gene>
    <name evidence="1" type="ORF">ACCAA_180034</name>
</gene>
<name>A0A1A8XJ73_9PROT</name>
<dbReference type="Proteomes" id="UP000199169">
    <property type="component" value="Unassembled WGS sequence"/>
</dbReference>
<keyword evidence="2" id="KW-1185">Reference proteome</keyword>
<dbReference type="RefSeq" id="WP_186406153.1">
    <property type="nucleotide sequence ID" value="NZ_FLQX01000090.1"/>
</dbReference>
<proteinExistence type="predicted"/>
<dbReference type="InterPro" id="IPR013383">
    <property type="entry name" value="CRISPR-assoc_prot_DxTHG_CS"/>
</dbReference>